<keyword evidence="2" id="KW-1185">Reference proteome</keyword>
<protein>
    <submittedName>
        <fullName evidence="1">Uncharacterized protein</fullName>
    </submittedName>
</protein>
<dbReference type="AlphaFoldDB" id="A0A2T0BFC9"/>
<accession>A0A2T0BFC9</accession>
<dbReference type="Proteomes" id="UP000239471">
    <property type="component" value="Unassembled WGS sequence"/>
</dbReference>
<comment type="caution">
    <text evidence="1">The sequence shown here is derived from an EMBL/GenBank/DDBJ whole genome shotgun (WGS) entry which is preliminary data.</text>
</comment>
<evidence type="ECO:0000313" key="1">
    <source>
        <dbReference type="EMBL" id="PRR82616.1"/>
    </source>
</evidence>
<name>A0A2T0BFC9_9CLOT</name>
<dbReference type="RefSeq" id="WP_106059574.1">
    <property type="nucleotide sequence ID" value="NZ_PVXQ01000014.1"/>
</dbReference>
<organism evidence="1 2">
    <name type="scientific">Clostridium vincentii</name>
    <dbReference type="NCBI Taxonomy" id="52704"/>
    <lineage>
        <taxon>Bacteria</taxon>
        <taxon>Bacillati</taxon>
        <taxon>Bacillota</taxon>
        <taxon>Clostridia</taxon>
        <taxon>Eubacteriales</taxon>
        <taxon>Clostridiaceae</taxon>
        <taxon>Clostridium</taxon>
    </lineage>
</organism>
<reference evidence="1 2" key="1">
    <citation type="submission" date="2018-03" db="EMBL/GenBank/DDBJ databases">
        <title>Genome sequence of Clostridium vincentii DSM 10228.</title>
        <authorList>
            <person name="Poehlein A."/>
            <person name="Daniel R."/>
        </authorList>
    </citation>
    <scope>NUCLEOTIDE SEQUENCE [LARGE SCALE GENOMIC DNA]</scope>
    <source>
        <strain evidence="1 2">DSM 10228</strain>
    </source>
</reference>
<proteinExistence type="predicted"/>
<evidence type="ECO:0000313" key="2">
    <source>
        <dbReference type="Proteomes" id="UP000239471"/>
    </source>
</evidence>
<gene>
    <name evidence="1" type="ORF">CLVI_15830</name>
</gene>
<sequence length="106" mass="12520">MYERIRFSVARELEIERRKISKTNKISFIKTDLKKHDDGSSFKEKYEEAKREINLEDKEGVIVSSSLSKKIEENKELERLVEEKLVQNPLLKEILAHDDSETPKDE</sequence>
<dbReference type="EMBL" id="PVXQ01000014">
    <property type="protein sequence ID" value="PRR82616.1"/>
    <property type="molecule type" value="Genomic_DNA"/>
</dbReference>